<comment type="catalytic activity">
    <reaction evidence="6">
        <text>GTP + H2O = GDP + phosphate + H(+)</text>
        <dbReference type="Rhea" id="RHEA:19669"/>
        <dbReference type="ChEBI" id="CHEBI:15377"/>
        <dbReference type="ChEBI" id="CHEBI:15378"/>
        <dbReference type="ChEBI" id="CHEBI:37565"/>
        <dbReference type="ChEBI" id="CHEBI:43474"/>
        <dbReference type="ChEBI" id="CHEBI:58189"/>
    </reaction>
    <physiologicalReaction direction="left-to-right" evidence="6">
        <dbReference type="Rhea" id="RHEA:19670"/>
    </physiologicalReaction>
</comment>
<evidence type="ECO:0000256" key="6">
    <source>
        <dbReference type="ARBA" id="ARBA00049117"/>
    </source>
</evidence>
<dbReference type="InterPro" id="IPR011629">
    <property type="entry name" value="CobW-like_C"/>
</dbReference>
<dbReference type="AlphaFoldDB" id="A0AAJ0U684"/>
<reference evidence="8" key="1">
    <citation type="submission" date="2017-08" db="EMBL/GenBank/DDBJ databases">
        <authorList>
            <person name="Imhoff J.F."/>
            <person name="Rahn T."/>
            <person name="Kuenzel S."/>
            <person name="Neulinger S.C."/>
        </authorList>
    </citation>
    <scope>NUCLEOTIDE SEQUENCE</scope>
    <source>
        <strain evidence="8">DSM 11080</strain>
    </source>
</reference>
<reference evidence="8" key="2">
    <citation type="journal article" date="2020" name="Microorganisms">
        <title>Osmotic Adaptation and Compatible Solute Biosynthesis of Phototrophic Bacteria as Revealed from Genome Analyses.</title>
        <authorList>
            <person name="Imhoff J.F."/>
            <person name="Rahn T."/>
            <person name="Kunzel S."/>
            <person name="Keller A."/>
            <person name="Neulinger S.C."/>
        </authorList>
    </citation>
    <scope>NUCLEOTIDE SEQUENCE</scope>
    <source>
        <strain evidence="8">DSM 11080</strain>
    </source>
</reference>
<dbReference type="PANTHER" id="PTHR13748">
    <property type="entry name" value="COBW-RELATED"/>
    <property type="match status" value="1"/>
</dbReference>
<dbReference type="GO" id="GO:0000166">
    <property type="term" value="F:nucleotide binding"/>
    <property type="evidence" value="ECO:0007669"/>
    <property type="project" value="UniProtKB-KW"/>
</dbReference>
<keyword evidence="2" id="KW-0378">Hydrolase</keyword>
<dbReference type="EMBL" id="NRSJ01000032">
    <property type="protein sequence ID" value="MBK1706044.1"/>
    <property type="molecule type" value="Genomic_DNA"/>
</dbReference>
<evidence type="ECO:0000256" key="1">
    <source>
        <dbReference type="ARBA" id="ARBA00022741"/>
    </source>
</evidence>
<comment type="caution">
    <text evidence="8">The sequence shown here is derived from an EMBL/GenBank/DDBJ whole genome shotgun (WGS) entry which is preliminary data.</text>
</comment>
<sequence length="447" mass="49533">MSTTKVPVTILTGFLGAGKTTLLNRILSEQHGKRIAVIENEYGEIGIDQGLVIDADEEIFEMSNGCICCTVRGDLIRILGNLFKRRDKFDYVLVETTGLADPGPVAQTFFMDDDVHEQFALDGIVTLVDAKHVEQQLDHTRESAEQIAFADVLILNKTDLVEPARLDELERRVRGMNALAHIHRASHGEVDLDRVVGLSAFDLDQALSRKPSFLEPEYPFEWSGVYALEAGHYRLMLDDGPDPAMSLVAVTLPSADETALRAGAERCVRLYAEEPVRTQPGEPVEPATHVELELTEPGTKVFPLTIDTPGLVGLYTEHFAEEFNLRLTDAEGRLLQPVAEHAWVAQHEHDDTVTSVGIEVAGDVDANRLNRWLSTLLAERGIDIFRMKGFISIAGEAERFVFQGVHMLFDGRPDRAWGDLPRGNQLVFIGRNLDRAALEAGFRACLA</sequence>
<dbReference type="InterPro" id="IPR051316">
    <property type="entry name" value="Zinc-reg_GTPase_activator"/>
</dbReference>
<dbReference type="SUPFAM" id="SSF90002">
    <property type="entry name" value="Hypothetical protein YjiA, C-terminal domain"/>
    <property type="match status" value="1"/>
</dbReference>
<evidence type="ECO:0000313" key="8">
    <source>
        <dbReference type="EMBL" id="MBK1706044.1"/>
    </source>
</evidence>
<dbReference type="GO" id="GO:0005737">
    <property type="term" value="C:cytoplasm"/>
    <property type="evidence" value="ECO:0007669"/>
    <property type="project" value="TreeGrafter"/>
</dbReference>
<evidence type="ECO:0000259" key="7">
    <source>
        <dbReference type="SMART" id="SM00833"/>
    </source>
</evidence>
<comment type="similarity">
    <text evidence="4">Belongs to the SIMIBI class G3E GTPase family. ZNG1 subfamily.</text>
</comment>
<evidence type="ECO:0000256" key="4">
    <source>
        <dbReference type="ARBA" id="ARBA00034320"/>
    </source>
</evidence>
<dbReference type="SMART" id="SM00833">
    <property type="entry name" value="CobW_C"/>
    <property type="match status" value="1"/>
</dbReference>
<dbReference type="Pfam" id="PF07683">
    <property type="entry name" value="CobW_C"/>
    <property type="match status" value="1"/>
</dbReference>
<dbReference type="Gene3D" id="3.30.1220.10">
    <property type="entry name" value="CobW-like, C-terminal domain"/>
    <property type="match status" value="1"/>
</dbReference>
<dbReference type="RefSeq" id="WP_200347413.1">
    <property type="nucleotide sequence ID" value="NZ_NRSJ01000032.1"/>
</dbReference>
<dbReference type="GO" id="GO:0016787">
    <property type="term" value="F:hydrolase activity"/>
    <property type="evidence" value="ECO:0007669"/>
    <property type="project" value="UniProtKB-KW"/>
</dbReference>
<evidence type="ECO:0000256" key="5">
    <source>
        <dbReference type="ARBA" id="ARBA00045658"/>
    </source>
</evidence>
<protein>
    <submittedName>
        <fullName evidence="8">Cobalamin biosynthesis protein CobW</fullName>
    </submittedName>
</protein>
<keyword evidence="1" id="KW-0547">Nucleotide-binding</keyword>
<dbReference type="InterPro" id="IPR027417">
    <property type="entry name" value="P-loop_NTPase"/>
</dbReference>
<dbReference type="SUPFAM" id="SSF52540">
    <property type="entry name" value="P-loop containing nucleoside triphosphate hydrolases"/>
    <property type="match status" value="1"/>
</dbReference>
<organism evidence="8 9">
    <name type="scientific">Halochromatium glycolicum</name>
    <dbReference type="NCBI Taxonomy" id="85075"/>
    <lineage>
        <taxon>Bacteria</taxon>
        <taxon>Pseudomonadati</taxon>
        <taxon>Pseudomonadota</taxon>
        <taxon>Gammaproteobacteria</taxon>
        <taxon>Chromatiales</taxon>
        <taxon>Chromatiaceae</taxon>
        <taxon>Halochromatium</taxon>
    </lineage>
</organism>
<proteinExistence type="inferred from homology"/>
<evidence type="ECO:0000256" key="2">
    <source>
        <dbReference type="ARBA" id="ARBA00022801"/>
    </source>
</evidence>
<dbReference type="InterPro" id="IPR003495">
    <property type="entry name" value="CobW/HypB/UreG_nucleotide-bd"/>
</dbReference>
<dbReference type="Pfam" id="PF02492">
    <property type="entry name" value="cobW"/>
    <property type="match status" value="1"/>
</dbReference>
<gene>
    <name evidence="8" type="ORF">CKO40_16140</name>
</gene>
<comment type="function">
    <text evidence="5">Zinc chaperone that directly transfers zinc cofactor to target proteins, thereby activating them. Zinc is transferred from the CXCC motif in the GTPase domain to the zinc binding site in target proteins in a process requiring GTP hydrolysis.</text>
</comment>
<accession>A0AAJ0U684</accession>
<feature type="domain" description="CobW C-terminal" evidence="7">
    <location>
        <begin position="353"/>
        <end position="446"/>
    </location>
</feature>
<name>A0AAJ0U684_9GAMM</name>
<dbReference type="PANTHER" id="PTHR13748:SF62">
    <property type="entry name" value="COBW DOMAIN-CONTAINING PROTEIN"/>
    <property type="match status" value="1"/>
</dbReference>
<evidence type="ECO:0000256" key="3">
    <source>
        <dbReference type="ARBA" id="ARBA00023186"/>
    </source>
</evidence>
<dbReference type="Gene3D" id="3.40.50.300">
    <property type="entry name" value="P-loop containing nucleotide triphosphate hydrolases"/>
    <property type="match status" value="1"/>
</dbReference>
<keyword evidence="3" id="KW-0143">Chaperone</keyword>
<dbReference type="CDD" id="cd03112">
    <property type="entry name" value="CobW-like"/>
    <property type="match status" value="1"/>
</dbReference>
<dbReference type="InterPro" id="IPR036627">
    <property type="entry name" value="CobW-likC_sf"/>
</dbReference>
<dbReference type="Proteomes" id="UP001296776">
    <property type="component" value="Unassembled WGS sequence"/>
</dbReference>
<keyword evidence="9" id="KW-1185">Reference proteome</keyword>
<evidence type="ECO:0000313" key="9">
    <source>
        <dbReference type="Proteomes" id="UP001296776"/>
    </source>
</evidence>